<reference evidence="2 3" key="1">
    <citation type="submission" date="2025-04" db="UniProtKB">
        <authorList>
            <consortium name="RefSeq"/>
        </authorList>
    </citation>
    <scope>IDENTIFICATION</scope>
    <source>
        <tissue evidence="2 3">Whole body</tissue>
    </source>
</reference>
<keyword evidence="1" id="KW-1185">Reference proteome</keyword>
<sequence>MNSKLSCIFKCESVSDEINKFTEDHLKQCRERLRIRVALNMKYSDIVFPECVDASHGYHSKCRKNFLAMPKKYIEKYEELASEVNASPTSVAVTSTSFANISDSGNIEEGAESAQAMFLSVDREEEEISGQQGRSVHEDANSARNQRRAERICFFCDKHRKVYNHRILPLHSSVAGKLRNNICRIASAGTDREIEGKLDALNVNDTIYYHLPCRQMYLRKYVITRVTHNTDWHKKQKFHELTYSDICGFVETNIINNKECHLLQFLTDCYNEILENFYVEEFQYFDAKYTSQHLLEKLNKTFGDKIQVILIHQKKLIAPRDGCVIDDETFSRFHDFELLSRAALMLRKKILLTPKKPRQISDITGREWEIPKDLADFMQHLVCGIDSRTQKSSDCAGRVDSISQDIMYAVHHGRTKTSKHDFRNDAQKHS</sequence>
<protein>
    <submittedName>
        <fullName evidence="2 3">Uncharacterized protein LOC108622012 isoform X1</fullName>
    </submittedName>
</protein>
<gene>
    <name evidence="2 3" type="primary">LOC108622012</name>
</gene>
<evidence type="ECO:0000313" key="3">
    <source>
        <dbReference type="RefSeq" id="XP_026666964.1"/>
    </source>
</evidence>
<evidence type="ECO:0000313" key="2">
    <source>
        <dbReference type="RefSeq" id="XP_017875131.1"/>
    </source>
</evidence>
<dbReference type="Proteomes" id="UP000694925">
    <property type="component" value="Unplaced"/>
</dbReference>
<accession>A0AAJ7IS16</accession>
<evidence type="ECO:0000313" key="1">
    <source>
        <dbReference type="Proteomes" id="UP000694925"/>
    </source>
</evidence>
<organism evidence="1 2">
    <name type="scientific">Ceratina calcarata</name>
    <dbReference type="NCBI Taxonomy" id="156304"/>
    <lineage>
        <taxon>Eukaryota</taxon>
        <taxon>Metazoa</taxon>
        <taxon>Ecdysozoa</taxon>
        <taxon>Arthropoda</taxon>
        <taxon>Hexapoda</taxon>
        <taxon>Insecta</taxon>
        <taxon>Pterygota</taxon>
        <taxon>Neoptera</taxon>
        <taxon>Endopterygota</taxon>
        <taxon>Hymenoptera</taxon>
        <taxon>Apocrita</taxon>
        <taxon>Aculeata</taxon>
        <taxon>Apoidea</taxon>
        <taxon>Anthophila</taxon>
        <taxon>Apidae</taxon>
        <taxon>Ceratina</taxon>
        <taxon>Zadontomerus</taxon>
    </lineage>
</organism>
<dbReference type="GeneID" id="108622012"/>
<name>A0AAJ7IS16_9HYME</name>
<dbReference type="RefSeq" id="XP_026666964.1">
    <property type="nucleotide sequence ID" value="XM_026811163.1"/>
</dbReference>
<proteinExistence type="predicted"/>
<dbReference type="KEGG" id="ccal:108622012"/>
<dbReference type="RefSeq" id="XP_017875131.1">
    <property type="nucleotide sequence ID" value="XM_018019642.2"/>
</dbReference>
<dbReference type="AlphaFoldDB" id="A0AAJ7IS16"/>